<feature type="chain" id="PRO_5040258253" description="Secreted protein" evidence="1">
    <location>
        <begin position="17"/>
        <end position="81"/>
    </location>
</feature>
<proteinExistence type="predicted"/>
<dbReference type="RefSeq" id="XP_041153440.1">
    <property type="nucleotide sequence ID" value="XM_041304407.1"/>
</dbReference>
<keyword evidence="1" id="KW-0732">Signal</keyword>
<comment type="caution">
    <text evidence="2">The sequence shown here is derived from an EMBL/GenBank/DDBJ whole genome shotgun (WGS) entry which is preliminary data.</text>
</comment>
<evidence type="ECO:0000313" key="2">
    <source>
        <dbReference type="EMBL" id="KAG1785958.1"/>
    </source>
</evidence>
<dbReference type="GeneID" id="64598171"/>
<dbReference type="EMBL" id="JABBWE010000100">
    <property type="protein sequence ID" value="KAG1785958.1"/>
    <property type="molecule type" value="Genomic_DNA"/>
</dbReference>
<accession>A0A9P7DBD1</accession>
<organism evidence="2 3">
    <name type="scientific">Suillus plorans</name>
    <dbReference type="NCBI Taxonomy" id="116603"/>
    <lineage>
        <taxon>Eukaryota</taxon>
        <taxon>Fungi</taxon>
        <taxon>Dikarya</taxon>
        <taxon>Basidiomycota</taxon>
        <taxon>Agaricomycotina</taxon>
        <taxon>Agaricomycetes</taxon>
        <taxon>Agaricomycetidae</taxon>
        <taxon>Boletales</taxon>
        <taxon>Suillineae</taxon>
        <taxon>Suillaceae</taxon>
        <taxon>Suillus</taxon>
    </lineage>
</organism>
<protein>
    <recommendedName>
        <fullName evidence="4">Secreted protein</fullName>
    </recommendedName>
</protein>
<keyword evidence="3" id="KW-1185">Reference proteome</keyword>
<reference evidence="2" key="1">
    <citation type="journal article" date="2020" name="New Phytol.">
        <title>Comparative genomics reveals dynamic genome evolution in host specialist ectomycorrhizal fungi.</title>
        <authorList>
            <person name="Lofgren L.A."/>
            <person name="Nguyen N.H."/>
            <person name="Vilgalys R."/>
            <person name="Ruytinx J."/>
            <person name="Liao H.L."/>
            <person name="Branco S."/>
            <person name="Kuo A."/>
            <person name="LaButti K."/>
            <person name="Lipzen A."/>
            <person name="Andreopoulos W."/>
            <person name="Pangilinan J."/>
            <person name="Riley R."/>
            <person name="Hundley H."/>
            <person name="Na H."/>
            <person name="Barry K."/>
            <person name="Grigoriev I.V."/>
            <person name="Stajich J.E."/>
            <person name="Kennedy P.G."/>
        </authorList>
    </citation>
    <scope>NUCLEOTIDE SEQUENCE</scope>
    <source>
        <strain evidence="2">S12</strain>
    </source>
</reference>
<feature type="signal peptide" evidence="1">
    <location>
        <begin position="1"/>
        <end position="16"/>
    </location>
</feature>
<evidence type="ECO:0008006" key="4">
    <source>
        <dbReference type="Google" id="ProtNLM"/>
    </source>
</evidence>
<dbReference type="Proteomes" id="UP000719766">
    <property type="component" value="Unassembled WGS sequence"/>
</dbReference>
<name>A0A9P7DBD1_9AGAM</name>
<sequence length="81" mass="9467">MRTWLCFSAQVSHTLALFVSPASCCSLCRNREFEFYCSFDTRRCSYWSCRCLCRDHAKLVENSDAETSMNSIVFQERTCIN</sequence>
<dbReference type="AlphaFoldDB" id="A0A9P7DBD1"/>
<evidence type="ECO:0000256" key="1">
    <source>
        <dbReference type="SAM" id="SignalP"/>
    </source>
</evidence>
<gene>
    <name evidence="2" type="ORF">HD556DRAFT_1418193</name>
</gene>
<evidence type="ECO:0000313" key="3">
    <source>
        <dbReference type="Proteomes" id="UP000719766"/>
    </source>
</evidence>